<reference evidence="3 4" key="1">
    <citation type="submission" date="2016-10" db="EMBL/GenBank/DDBJ databases">
        <authorList>
            <person name="de Groot N.N."/>
        </authorList>
    </citation>
    <scope>NUCLEOTIDE SEQUENCE [LARGE SCALE GENOMIC DNA]</scope>
    <source>
        <strain evidence="3 4">DSM 23581</strain>
    </source>
</reference>
<dbReference type="STRING" id="908615.SAMN05421540_10231"/>
<evidence type="ECO:0000256" key="1">
    <source>
        <dbReference type="SAM" id="SignalP"/>
    </source>
</evidence>
<keyword evidence="1" id="KW-0732">Signal</keyword>
<feature type="signal peptide" evidence="1">
    <location>
        <begin position="1"/>
        <end position="21"/>
    </location>
</feature>
<protein>
    <submittedName>
        <fullName evidence="3">Polyisoprenoid-binding protein YceI</fullName>
    </submittedName>
</protein>
<gene>
    <name evidence="3" type="ORF">SAMN05421540_10231</name>
</gene>
<evidence type="ECO:0000313" key="3">
    <source>
        <dbReference type="EMBL" id="SDZ87321.1"/>
    </source>
</evidence>
<dbReference type="Proteomes" id="UP000198820">
    <property type="component" value="Unassembled WGS sequence"/>
</dbReference>
<keyword evidence="4" id="KW-1185">Reference proteome</keyword>
<feature type="chain" id="PRO_5011518984" evidence="1">
    <location>
        <begin position="22"/>
        <end position="191"/>
    </location>
</feature>
<dbReference type="Pfam" id="PF04264">
    <property type="entry name" value="YceI"/>
    <property type="match status" value="1"/>
</dbReference>
<feature type="domain" description="Lipid/polyisoprenoid-binding YceI-like" evidence="2">
    <location>
        <begin position="27"/>
        <end position="190"/>
    </location>
</feature>
<sequence length="191" mass="21271">MKKTMKALAALTVLFAFVAFTNNTIQKKKIDVKNSKIEWEGEKLTGSHNGTIQLKDGFLMMENDELVGGEFTVDMTSIHVVDLTGEDKQKLEGHLSSDDFFGVKEHPTAKLVLKTVAKKSNSVYGVSGDLTIKGKTNPIAFDLEMGKNEAEAELVIDRTKYDVKYGSGSFFDNLGDKTIYDEFELDIELKF</sequence>
<dbReference type="PANTHER" id="PTHR34406:SF1">
    <property type="entry name" value="PROTEIN YCEI"/>
    <property type="match status" value="1"/>
</dbReference>
<dbReference type="InterPro" id="IPR007372">
    <property type="entry name" value="Lipid/polyisoprenoid-bd_YceI"/>
</dbReference>
<proteinExistence type="predicted"/>
<dbReference type="SMART" id="SM00867">
    <property type="entry name" value="YceI"/>
    <property type="match status" value="1"/>
</dbReference>
<name>A0A1H3WKK1_9FLAO</name>
<dbReference type="SUPFAM" id="SSF101874">
    <property type="entry name" value="YceI-like"/>
    <property type="match status" value="1"/>
</dbReference>
<evidence type="ECO:0000259" key="2">
    <source>
        <dbReference type="SMART" id="SM00867"/>
    </source>
</evidence>
<dbReference type="AlphaFoldDB" id="A0A1H3WKK1"/>
<dbReference type="RefSeq" id="WP_234953069.1">
    <property type="nucleotide sequence ID" value="NZ_FNQF01000002.1"/>
</dbReference>
<dbReference type="PANTHER" id="PTHR34406">
    <property type="entry name" value="PROTEIN YCEI"/>
    <property type="match status" value="1"/>
</dbReference>
<evidence type="ECO:0000313" key="4">
    <source>
        <dbReference type="Proteomes" id="UP000198820"/>
    </source>
</evidence>
<accession>A0A1H3WKK1</accession>
<organism evidence="3 4">
    <name type="scientific">Psychroflexus halocasei</name>
    <dbReference type="NCBI Taxonomy" id="908615"/>
    <lineage>
        <taxon>Bacteria</taxon>
        <taxon>Pseudomonadati</taxon>
        <taxon>Bacteroidota</taxon>
        <taxon>Flavobacteriia</taxon>
        <taxon>Flavobacteriales</taxon>
        <taxon>Flavobacteriaceae</taxon>
        <taxon>Psychroflexus</taxon>
    </lineage>
</organism>
<dbReference type="EMBL" id="FNQF01000002">
    <property type="protein sequence ID" value="SDZ87321.1"/>
    <property type="molecule type" value="Genomic_DNA"/>
</dbReference>
<dbReference type="Gene3D" id="2.40.128.110">
    <property type="entry name" value="Lipid/polyisoprenoid-binding, YceI-like"/>
    <property type="match status" value="1"/>
</dbReference>
<dbReference type="InterPro" id="IPR036761">
    <property type="entry name" value="TTHA0802/YceI-like_sf"/>
</dbReference>